<reference evidence="8 9" key="1">
    <citation type="journal article" date="2017" name="Gigascience">
        <title>Genome sequence of the small brown planthopper, Laodelphax striatellus.</title>
        <authorList>
            <person name="Zhu J."/>
            <person name="Jiang F."/>
            <person name="Wang X."/>
            <person name="Yang P."/>
            <person name="Bao Y."/>
            <person name="Zhao W."/>
            <person name="Wang W."/>
            <person name="Lu H."/>
            <person name="Wang Q."/>
            <person name="Cui N."/>
            <person name="Li J."/>
            <person name="Chen X."/>
            <person name="Luo L."/>
            <person name="Yu J."/>
            <person name="Kang L."/>
            <person name="Cui F."/>
        </authorList>
    </citation>
    <scope>NUCLEOTIDE SEQUENCE [LARGE SCALE GENOMIC DNA]</scope>
    <source>
        <strain evidence="8">Lst14</strain>
    </source>
</reference>
<dbReference type="InterPro" id="IPR011992">
    <property type="entry name" value="EF-hand-dom_pair"/>
</dbReference>
<keyword evidence="1 4" id="KW-0479">Metal-binding</keyword>
<protein>
    <recommendedName>
        <fullName evidence="10">EF-hand domain-containing protein</fullName>
    </recommendedName>
</protein>
<dbReference type="InterPro" id="IPR041534">
    <property type="entry name" value="EF-hand_13"/>
</dbReference>
<dbReference type="InterPro" id="IPR018247">
    <property type="entry name" value="EF_Hand_1_Ca_BS"/>
</dbReference>
<evidence type="ECO:0000256" key="4">
    <source>
        <dbReference type="PROSITE-ProRule" id="PRU00433"/>
    </source>
</evidence>
<dbReference type="PANTHER" id="PTHR14095:SF0">
    <property type="entry name" value="MIP22305P"/>
    <property type="match status" value="1"/>
</dbReference>
<dbReference type="OrthoDB" id="5586at2759"/>
<dbReference type="GO" id="GO:0009055">
    <property type="term" value="F:electron transfer activity"/>
    <property type="evidence" value="ECO:0007669"/>
    <property type="project" value="InterPro"/>
</dbReference>
<dbReference type="GO" id="GO:0019888">
    <property type="term" value="F:protein phosphatase regulator activity"/>
    <property type="evidence" value="ECO:0007669"/>
    <property type="project" value="TreeGrafter"/>
</dbReference>
<dbReference type="GO" id="GO:0020037">
    <property type="term" value="F:heme binding"/>
    <property type="evidence" value="ECO:0007669"/>
    <property type="project" value="InterPro"/>
</dbReference>
<evidence type="ECO:0000256" key="1">
    <source>
        <dbReference type="ARBA" id="ARBA00022723"/>
    </source>
</evidence>
<gene>
    <name evidence="8" type="ORF">LSTR_LSTR005959</name>
</gene>
<dbReference type="EMBL" id="QKKF02037604">
    <property type="protein sequence ID" value="RZF32055.1"/>
    <property type="molecule type" value="Genomic_DNA"/>
</dbReference>
<keyword evidence="2" id="KW-0106">Calcium</keyword>
<dbReference type="FunFam" id="1.10.238.230:FF:000001">
    <property type="entry name" value="Serine/threonine-protein phosphatase 2A regulatory subunit B'' subunit beta"/>
    <property type="match status" value="1"/>
</dbReference>
<name>A0A482WER8_LAOST</name>
<dbReference type="SMR" id="A0A482WER8"/>
<evidence type="ECO:0000256" key="2">
    <source>
        <dbReference type="ARBA" id="ARBA00022837"/>
    </source>
</evidence>
<dbReference type="Gene3D" id="1.10.238.10">
    <property type="entry name" value="EF-hand"/>
    <property type="match status" value="1"/>
</dbReference>
<dbReference type="Gene3D" id="1.10.238.230">
    <property type="match status" value="1"/>
</dbReference>
<dbReference type="Pfam" id="PF17958">
    <property type="entry name" value="EF-hand_13"/>
    <property type="match status" value="1"/>
</dbReference>
<accession>A0A482WER8</accession>
<dbReference type="PANTHER" id="PTHR14095">
    <property type="entry name" value="PHOSPHATASE 2A REGULATORY SUBUNIT-RELATED"/>
    <property type="match status" value="1"/>
</dbReference>
<evidence type="ECO:0000256" key="3">
    <source>
        <dbReference type="ARBA" id="ARBA00023004"/>
    </source>
</evidence>
<dbReference type="InterPro" id="IPR009056">
    <property type="entry name" value="Cyt_c-like_dom"/>
</dbReference>
<evidence type="ECO:0000259" key="6">
    <source>
        <dbReference type="PROSITE" id="PS50222"/>
    </source>
</evidence>
<sequence>MVVVRSWCYACQMLLANGGSESPQGDPRFPYKPWKHPRPRSYNKNYSRDSASPLVGGGGTGGGGGVGHHPHHEKRAANNLQTLQNAAQRQPHTTLQRHAKANRHQLLLPRFYFPHGKPTNQHQLEQSIENIKKAFQTLPNCQASRQDFAIITKAAGCPLYWKAPLFIACGGEKLGHVEVNTFIDYWRSVCSTCHDDASRFMCIVSGGRGGGGSGGPSSQHLYPEDFMPLVQDVVDTHPGLTFLKEAAEFHSRYIHTVISRIYYCVNQSWSGQISLSELRRSDLLRVIELLESEEDINQVTQYFSYEHFYVIYCKFWELDRDHDLYIDKDDLARHSDHALSTRLIGRIFSGTVTRGGGGGRHALNGGAVPPKGGEAKMSYTEFVWFLLAEEDKMHPRAIEYWFRCMDLDGDGYLSMYELEYFYDEQLQRMEAIGIECLPFEDCLCQMLDMIRPQQPGKISLADLKRCKMTAIFFDTFFNLEKYLDHEQRDPFASQRDHDQEMSDWDRYAAEEYEQDQRWKIWTRFVFEGEEAENDDDDDDDILSPNLDEILSTQTFLNNNNGYLRKKRLKASQGTTMLNEITGETAAGNGESNSYNGESNSWSQSQPFVTVTDFDNEDDSSSDYAADSDCSLHFSGTVTIMMSIPTVIMRLIVIVPCE</sequence>
<evidence type="ECO:0000256" key="5">
    <source>
        <dbReference type="SAM" id="MobiDB-lite"/>
    </source>
</evidence>
<evidence type="ECO:0008006" key="10">
    <source>
        <dbReference type="Google" id="ProtNLM"/>
    </source>
</evidence>
<proteinExistence type="predicted"/>
<evidence type="ECO:0000313" key="9">
    <source>
        <dbReference type="Proteomes" id="UP000291343"/>
    </source>
</evidence>
<evidence type="ECO:0000313" key="8">
    <source>
        <dbReference type="EMBL" id="RZF32055.1"/>
    </source>
</evidence>
<dbReference type="STRING" id="195883.A0A482WER8"/>
<dbReference type="PROSITE" id="PS00018">
    <property type="entry name" value="EF_HAND_1"/>
    <property type="match status" value="1"/>
</dbReference>
<feature type="region of interest" description="Disordered" evidence="5">
    <location>
        <begin position="19"/>
        <end position="72"/>
    </location>
</feature>
<dbReference type="GO" id="GO:0005509">
    <property type="term" value="F:calcium ion binding"/>
    <property type="evidence" value="ECO:0007669"/>
    <property type="project" value="InterPro"/>
</dbReference>
<dbReference type="Gene3D" id="1.10.238.220">
    <property type="match status" value="1"/>
</dbReference>
<dbReference type="InParanoid" id="A0A482WER8"/>
<feature type="domain" description="Cytochrome c" evidence="7">
    <location>
        <begin position="170"/>
        <end position="307"/>
    </location>
</feature>
<feature type="domain" description="EF-hand" evidence="6">
    <location>
        <begin position="393"/>
        <end position="428"/>
    </location>
</feature>
<dbReference type="PROSITE" id="PS51007">
    <property type="entry name" value="CYTC"/>
    <property type="match status" value="1"/>
</dbReference>
<dbReference type="InterPro" id="IPR002048">
    <property type="entry name" value="EF_hand_dom"/>
</dbReference>
<dbReference type="Pfam" id="PF21161">
    <property type="entry name" value="P2R3B_EF-hand"/>
    <property type="match status" value="1"/>
</dbReference>
<dbReference type="FunFam" id="1.10.238.220:FF:000001">
    <property type="entry name" value="Serine/threonine-protein phosphatase 2A regulatory subunit B'' subunit alpha"/>
    <property type="match status" value="1"/>
</dbReference>
<dbReference type="Proteomes" id="UP000291343">
    <property type="component" value="Unassembled WGS sequence"/>
</dbReference>
<feature type="compositionally biased region" description="Gly residues" evidence="5">
    <location>
        <begin position="55"/>
        <end position="67"/>
    </location>
</feature>
<dbReference type="GO" id="GO:0000159">
    <property type="term" value="C:protein phosphatase type 2A complex"/>
    <property type="evidence" value="ECO:0007669"/>
    <property type="project" value="TreeGrafter"/>
</dbReference>
<comment type="caution">
    <text evidence="8">The sequence shown here is derived from an EMBL/GenBank/DDBJ whole genome shotgun (WGS) entry which is preliminary data.</text>
</comment>
<keyword evidence="9" id="KW-1185">Reference proteome</keyword>
<dbReference type="InterPro" id="IPR048855">
    <property type="entry name" value="P2R3A_B_D_EF-hand"/>
</dbReference>
<evidence type="ECO:0000259" key="7">
    <source>
        <dbReference type="PROSITE" id="PS51007"/>
    </source>
</evidence>
<dbReference type="FunFam" id="1.10.238.10:FF:000025">
    <property type="entry name" value="serine/threonine-protein phosphatase 2A regulatory subunit B'' subunit alpha"/>
    <property type="match status" value="1"/>
</dbReference>
<dbReference type="Pfam" id="PF13499">
    <property type="entry name" value="EF-hand_7"/>
    <property type="match status" value="1"/>
</dbReference>
<dbReference type="SUPFAM" id="SSF47473">
    <property type="entry name" value="EF-hand"/>
    <property type="match status" value="2"/>
</dbReference>
<dbReference type="PROSITE" id="PS50222">
    <property type="entry name" value="EF_HAND_2"/>
    <property type="match status" value="1"/>
</dbReference>
<dbReference type="AlphaFoldDB" id="A0A482WER8"/>
<keyword evidence="4" id="KW-0349">Heme</keyword>
<organism evidence="8 9">
    <name type="scientific">Laodelphax striatellus</name>
    <name type="common">Small brown planthopper</name>
    <name type="synonym">Delphax striatella</name>
    <dbReference type="NCBI Taxonomy" id="195883"/>
    <lineage>
        <taxon>Eukaryota</taxon>
        <taxon>Metazoa</taxon>
        <taxon>Ecdysozoa</taxon>
        <taxon>Arthropoda</taxon>
        <taxon>Hexapoda</taxon>
        <taxon>Insecta</taxon>
        <taxon>Pterygota</taxon>
        <taxon>Neoptera</taxon>
        <taxon>Paraneoptera</taxon>
        <taxon>Hemiptera</taxon>
        <taxon>Auchenorrhyncha</taxon>
        <taxon>Fulgoroidea</taxon>
        <taxon>Delphacidae</taxon>
        <taxon>Criomorphinae</taxon>
        <taxon>Laodelphax</taxon>
    </lineage>
</organism>
<keyword evidence="3 4" id="KW-0408">Iron</keyword>